<proteinExistence type="predicted"/>
<dbReference type="EMBL" id="NBNE01021502">
    <property type="protein sequence ID" value="OWY90933.1"/>
    <property type="molecule type" value="Genomic_DNA"/>
</dbReference>
<keyword evidence="3" id="KW-0472">Membrane</keyword>
<feature type="region of interest" description="Disordered" evidence="2">
    <location>
        <begin position="160"/>
        <end position="180"/>
    </location>
</feature>
<comment type="caution">
    <text evidence="4">The sequence shown here is derived from an EMBL/GenBank/DDBJ whole genome shotgun (WGS) entry which is preliminary data.</text>
</comment>
<dbReference type="AlphaFoldDB" id="A0A225UD74"/>
<dbReference type="Proteomes" id="UP000198211">
    <property type="component" value="Unassembled WGS sequence"/>
</dbReference>
<evidence type="ECO:0000256" key="1">
    <source>
        <dbReference type="SAM" id="Coils"/>
    </source>
</evidence>
<feature type="coiled-coil region" evidence="1">
    <location>
        <begin position="202"/>
        <end position="249"/>
    </location>
</feature>
<evidence type="ECO:0000313" key="5">
    <source>
        <dbReference type="Proteomes" id="UP000198211"/>
    </source>
</evidence>
<name>A0A225UD74_9STRA</name>
<gene>
    <name evidence="4" type="ORF">PHMEG_00040702</name>
</gene>
<reference evidence="5" key="1">
    <citation type="submission" date="2017-03" db="EMBL/GenBank/DDBJ databases">
        <title>Phytopthora megakarya and P. palmivora, two closely related causual agents of cacao black pod achieved similar genome size and gene model numbers by different mechanisms.</title>
        <authorList>
            <person name="Ali S."/>
            <person name="Shao J."/>
            <person name="Larry D.J."/>
            <person name="Kronmiller B."/>
            <person name="Shen D."/>
            <person name="Strem M.D."/>
            <person name="Melnick R.L."/>
            <person name="Guiltinan M.J."/>
            <person name="Tyler B.M."/>
            <person name="Meinhardt L.W."/>
            <person name="Bailey B.A."/>
        </authorList>
    </citation>
    <scope>NUCLEOTIDE SEQUENCE [LARGE SCALE GENOMIC DNA]</scope>
    <source>
        <strain evidence="5">zdho120</strain>
    </source>
</reference>
<accession>A0A225UD74</accession>
<feature type="transmembrane region" description="Helical" evidence="3">
    <location>
        <begin position="35"/>
        <end position="58"/>
    </location>
</feature>
<dbReference type="OrthoDB" id="73014at2759"/>
<evidence type="ECO:0000313" key="4">
    <source>
        <dbReference type="EMBL" id="OWY90933.1"/>
    </source>
</evidence>
<sequence>MVLRPLMRSLRGARRFSSAAASATAKPKGPPFARYFWYTTGIMIGIPGVVGGVFVYNLQTDDEFYNHFNDRYPDLIDAINEYVPLNESLLELAKREDIGPIGSTEDLINEKVTVVAELQSRKKVRFEVSGSASQEEIEELALKQSTQPNDRVIAITFAEDGEEEESKSVAPTAQEAWPPAPRVTWGSAAAAQKKSKKSGDSVKELRLQIEEIRAQQASLEESKYAGRDIDEADEEIAALEERKTALKEQLPRKRFLWIF</sequence>
<keyword evidence="4" id="KW-0675">Receptor</keyword>
<evidence type="ECO:0000256" key="2">
    <source>
        <dbReference type="SAM" id="MobiDB-lite"/>
    </source>
</evidence>
<keyword evidence="5" id="KW-1185">Reference proteome</keyword>
<organism evidence="4 5">
    <name type="scientific">Phytophthora megakarya</name>
    <dbReference type="NCBI Taxonomy" id="4795"/>
    <lineage>
        <taxon>Eukaryota</taxon>
        <taxon>Sar</taxon>
        <taxon>Stramenopiles</taxon>
        <taxon>Oomycota</taxon>
        <taxon>Peronosporomycetes</taxon>
        <taxon>Peronosporales</taxon>
        <taxon>Peronosporaceae</taxon>
        <taxon>Phytophthora</taxon>
    </lineage>
</organism>
<evidence type="ECO:0000256" key="3">
    <source>
        <dbReference type="SAM" id="Phobius"/>
    </source>
</evidence>
<keyword evidence="1" id="KW-0175">Coiled coil</keyword>
<keyword evidence="3" id="KW-1133">Transmembrane helix</keyword>
<keyword evidence="3" id="KW-0812">Transmembrane</keyword>
<protein>
    <submittedName>
        <fullName evidence="4">TonB-dependent receptor protein</fullName>
    </submittedName>
</protein>